<evidence type="ECO:0000313" key="2">
    <source>
        <dbReference type="Proteomes" id="UP001184376"/>
    </source>
</evidence>
<keyword evidence="2" id="KW-1185">Reference proteome</keyword>
<gene>
    <name evidence="1" type="ORF">J2795_003142</name>
</gene>
<dbReference type="Proteomes" id="UP001184376">
    <property type="component" value="Unassembled WGS sequence"/>
</dbReference>
<comment type="caution">
    <text evidence="1">The sequence shown here is derived from an EMBL/GenBank/DDBJ whole genome shotgun (WGS) entry which is preliminary data.</text>
</comment>
<organism evidence="1 2">
    <name type="scientific">Chryseobacterium bernardetii</name>
    <dbReference type="NCBI Taxonomy" id="1241978"/>
    <lineage>
        <taxon>Bacteria</taxon>
        <taxon>Pseudomonadati</taxon>
        <taxon>Bacteroidota</taxon>
        <taxon>Flavobacteriia</taxon>
        <taxon>Flavobacteriales</taxon>
        <taxon>Weeksellaceae</taxon>
        <taxon>Chryseobacterium group</taxon>
        <taxon>Chryseobacterium</taxon>
    </lineage>
</organism>
<name>A0ACC6IXN8_9FLAO</name>
<protein>
    <submittedName>
        <fullName evidence="1">Uncharacterized protein</fullName>
    </submittedName>
</protein>
<sequence>MTTNILLKALTGSILNKNSGAGSSASRAGM</sequence>
<reference evidence="1" key="1">
    <citation type="submission" date="2023-07" db="EMBL/GenBank/DDBJ databases">
        <title>Sorghum-associated microbial communities from plants grown in Nebraska, USA.</title>
        <authorList>
            <person name="Schachtman D."/>
        </authorList>
    </citation>
    <scope>NUCLEOTIDE SEQUENCE</scope>
    <source>
        <strain evidence="1">DS1280</strain>
    </source>
</reference>
<evidence type="ECO:0000313" key="1">
    <source>
        <dbReference type="EMBL" id="MDR6442417.1"/>
    </source>
</evidence>
<accession>A0ACC6IXN8</accession>
<dbReference type="EMBL" id="JAVDRG010000005">
    <property type="protein sequence ID" value="MDR6442417.1"/>
    <property type="molecule type" value="Genomic_DNA"/>
</dbReference>
<proteinExistence type="predicted"/>